<dbReference type="CDD" id="cd03214">
    <property type="entry name" value="ABC_Iron-Siderophores_B12_Hemin"/>
    <property type="match status" value="1"/>
</dbReference>
<evidence type="ECO:0000256" key="2">
    <source>
        <dbReference type="ARBA" id="ARBA00022741"/>
    </source>
</evidence>
<dbReference type="PANTHER" id="PTHR42794">
    <property type="entry name" value="HEMIN IMPORT ATP-BINDING PROTEIN HMUV"/>
    <property type="match status" value="1"/>
</dbReference>
<evidence type="ECO:0000313" key="7">
    <source>
        <dbReference type="EMBL" id="GLS85879.1"/>
    </source>
</evidence>
<dbReference type="GO" id="GO:0016887">
    <property type="term" value="F:ATP hydrolysis activity"/>
    <property type="evidence" value="ECO:0007669"/>
    <property type="project" value="InterPro"/>
</dbReference>
<dbReference type="Proteomes" id="UP001157355">
    <property type="component" value="Unassembled WGS sequence"/>
</dbReference>
<dbReference type="InterPro" id="IPR003593">
    <property type="entry name" value="AAA+_ATPase"/>
</dbReference>
<organism evidence="7 8">
    <name type="scientific">Cypionkella aquatica</name>
    <dbReference type="NCBI Taxonomy" id="1756042"/>
    <lineage>
        <taxon>Bacteria</taxon>
        <taxon>Pseudomonadati</taxon>
        <taxon>Pseudomonadota</taxon>
        <taxon>Alphaproteobacteria</taxon>
        <taxon>Rhodobacterales</taxon>
        <taxon>Paracoccaceae</taxon>
        <taxon>Cypionkella</taxon>
    </lineage>
</organism>
<dbReference type="SMART" id="SM00382">
    <property type="entry name" value="AAA"/>
    <property type="match status" value="1"/>
</dbReference>
<dbReference type="RefSeq" id="WP_284324093.1">
    <property type="nucleotide sequence ID" value="NZ_BSPP01000004.1"/>
</dbReference>
<dbReference type="InterPro" id="IPR027417">
    <property type="entry name" value="P-loop_NTPase"/>
</dbReference>
<evidence type="ECO:0000256" key="1">
    <source>
        <dbReference type="ARBA" id="ARBA00022448"/>
    </source>
</evidence>
<dbReference type="Pfam" id="PF00005">
    <property type="entry name" value="ABC_tran"/>
    <property type="match status" value="1"/>
</dbReference>
<dbReference type="Gene3D" id="3.40.50.300">
    <property type="entry name" value="P-loop containing nucleotide triphosphate hydrolases"/>
    <property type="match status" value="1"/>
</dbReference>
<dbReference type="AlphaFoldDB" id="A0AA37WZN9"/>
<reference evidence="7 8" key="1">
    <citation type="journal article" date="2014" name="Int. J. Syst. Evol. Microbiol.">
        <title>Complete genome sequence of Corynebacterium casei LMG S-19264T (=DSM 44701T), isolated from a smear-ripened cheese.</title>
        <authorList>
            <consortium name="US DOE Joint Genome Institute (JGI-PGF)"/>
            <person name="Walter F."/>
            <person name="Albersmeier A."/>
            <person name="Kalinowski J."/>
            <person name="Ruckert C."/>
        </authorList>
    </citation>
    <scope>NUCLEOTIDE SEQUENCE [LARGE SCALE GENOMIC DNA]</scope>
    <source>
        <strain evidence="7 8">NBRC 111766</strain>
    </source>
</reference>
<gene>
    <name evidence="7" type="primary">hmuV</name>
    <name evidence="7" type="ORF">GCM10010873_08530</name>
</gene>
<evidence type="ECO:0000256" key="3">
    <source>
        <dbReference type="ARBA" id="ARBA00022840"/>
    </source>
</evidence>
<protein>
    <submittedName>
        <fullName evidence="7">Hemin import ATP-binding protein HmuV</fullName>
    </submittedName>
</protein>
<dbReference type="PROSITE" id="PS50893">
    <property type="entry name" value="ABC_TRANSPORTER_2"/>
    <property type="match status" value="1"/>
</dbReference>
<sequence>MLIVEDVSVALGRRPVLRDVSLTARPGTLTAIVGPNGSGKTTLMRAMTGEVACQGKISLNGLDVARAKAWQLAGIRAVMAQETQLAFPFTVLEVIQLGLSMGQHAENRDLPQRALAEVDLLQYASRNYQDLSGGERQRVQLARALVQVWNPVADGAARWLFLDEPVASLDLGHQLQVMRLARRFADAGGGVIAVMHDLNLSAMFADRLALLSKGSLVAAGTPEAVLTDAQLSSAYGCPIRTNALPASGTWLLPQAVAG</sequence>
<proteinExistence type="predicted"/>
<keyword evidence="4" id="KW-1278">Translocase</keyword>
<accession>A0AA37WZN9</accession>
<dbReference type="PROSITE" id="PS00211">
    <property type="entry name" value="ABC_TRANSPORTER_1"/>
    <property type="match status" value="1"/>
</dbReference>
<dbReference type="NCBIfam" id="NF010068">
    <property type="entry name" value="PRK13548.1"/>
    <property type="match status" value="1"/>
</dbReference>
<comment type="function">
    <text evidence="5">Part of the ABC transporter complex HmuTUV involved in hemin import. Responsible for energy coupling to the transport system.</text>
</comment>
<dbReference type="PANTHER" id="PTHR42794:SF1">
    <property type="entry name" value="HEMIN IMPORT ATP-BINDING PROTEIN HMUV"/>
    <property type="match status" value="1"/>
</dbReference>
<keyword evidence="3 7" id="KW-0067">ATP-binding</keyword>
<feature type="domain" description="ABC transporter" evidence="6">
    <location>
        <begin position="2"/>
        <end position="238"/>
    </location>
</feature>
<evidence type="ECO:0000256" key="4">
    <source>
        <dbReference type="ARBA" id="ARBA00022967"/>
    </source>
</evidence>
<dbReference type="InterPro" id="IPR017871">
    <property type="entry name" value="ABC_transporter-like_CS"/>
</dbReference>
<evidence type="ECO:0000313" key="8">
    <source>
        <dbReference type="Proteomes" id="UP001157355"/>
    </source>
</evidence>
<dbReference type="EMBL" id="BSPP01000004">
    <property type="protein sequence ID" value="GLS85879.1"/>
    <property type="molecule type" value="Genomic_DNA"/>
</dbReference>
<keyword evidence="2" id="KW-0547">Nucleotide-binding</keyword>
<name>A0AA37WZN9_9RHOB</name>
<dbReference type="SUPFAM" id="SSF52540">
    <property type="entry name" value="P-loop containing nucleoside triphosphate hydrolases"/>
    <property type="match status" value="1"/>
</dbReference>
<keyword evidence="8" id="KW-1185">Reference proteome</keyword>
<comment type="caution">
    <text evidence="7">The sequence shown here is derived from an EMBL/GenBank/DDBJ whole genome shotgun (WGS) entry which is preliminary data.</text>
</comment>
<dbReference type="GO" id="GO:0005524">
    <property type="term" value="F:ATP binding"/>
    <property type="evidence" value="ECO:0007669"/>
    <property type="project" value="UniProtKB-KW"/>
</dbReference>
<keyword evidence="1" id="KW-0813">Transport</keyword>
<evidence type="ECO:0000259" key="6">
    <source>
        <dbReference type="PROSITE" id="PS50893"/>
    </source>
</evidence>
<dbReference type="InterPro" id="IPR003439">
    <property type="entry name" value="ABC_transporter-like_ATP-bd"/>
</dbReference>
<evidence type="ECO:0000256" key="5">
    <source>
        <dbReference type="ARBA" id="ARBA00037066"/>
    </source>
</evidence>